<dbReference type="CDD" id="cd14066">
    <property type="entry name" value="STKc_IRAK"/>
    <property type="match status" value="1"/>
</dbReference>
<dbReference type="Gene3D" id="1.10.510.10">
    <property type="entry name" value="Transferase(Phosphotransferase) domain 1"/>
    <property type="match status" value="1"/>
</dbReference>
<dbReference type="Proteomes" id="UP001179952">
    <property type="component" value="Unassembled WGS sequence"/>
</dbReference>
<evidence type="ECO:0000256" key="7">
    <source>
        <dbReference type="ARBA" id="ARBA00022777"/>
    </source>
</evidence>
<evidence type="ECO:0000256" key="9">
    <source>
        <dbReference type="ARBA" id="ARBA00022989"/>
    </source>
</evidence>
<organism evidence="15 16">
    <name type="scientific">Acorus gramineus</name>
    <name type="common">Dwarf sweet flag</name>
    <dbReference type="NCBI Taxonomy" id="55184"/>
    <lineage>
        <taxon>Eukaryota</taxon>
        <taxon>Viridiplantae</taxon>
        <taxon>Streptophyta</taxon>
        <taxon>Embryophyta</taxon>
        <taxon>Tracheophyta</taxon>
        <taxon>Spermatophyta</taxon>
        <taxon>Magnoliopsida</taxon>
        <taxon>Liliopsida</taxon>
        <taxon>Acoraceae</taxon>
        <taxon>Acorus</taxon>
    </lineage>
</organism>
<evidence type="ECO:0000313" key="15">
    <source>
        <dbReference type="EMBL" id="KAK1279014.1"/>
    </source>
</evidence>
<protein>
    <submittedName>
        <fullName evidence="15">Wall-associated receptor kinase 2</fullName>
    </submittedName>
</protein>
<comment type="caution">
    <text evidence="15">The sequence shown here is derived from an EMBL/GenBank/DDBJ whole genome shotgun (WGS) entry which is preliminary data.</text>
</comment>
<dbReference type="FunFam" id="1.10.510.10:FF:000084">
    <property type="entry name" value="Wall-associated receptor kinase 2"/>
    <property type="match status" value="1"/>
</dbReference>
<feature type="domain" description="Protein kinase" evidence="14">
    <location>
        <begin position="283"/>
        <end position="560"/>
    </location>
</feature>
<keyword evidence="3" id="KW-0808">Transferase</keyword>
<reference evidence="15" key="2">
    <citation type="submission" date="2023-06" db="EMBL/GenBank/DDBJ databases">
        <authorList>
            <person name="Ma L."/>
            <person name="Liu K.-W."/>
            <person name="Li Z."/>
            <person name="Hsiao Y.-Y."/>
            <person name="Qi Y."/>
            <person name="Fu T."/>
            <person name="Tang G."/>
            <person name="Zhang D."/>
            <person name="Sun W.-H."/>
            <person name="Liu D.-K."/>
            <person name="Li Y."/>
            <person name="Chen G.-Z."/>
            <person name="Liu X.-D."/>
            <person name="Liao X.-Y."/>
            <person name="Jiang Y.-T."/>
            <person name="Yu X."/>
            <person name="Hao Y."/>
            <person name="Huang J."/>
            <person name="Zhao X.-W."/>
            <person name="Ke S."/>
            <person name="Chen Y.-Y."/>
            <person name="Wu W.-L."/>
            <person name="Hsu J.-L."/>
            <person name="Lin Y.-F."/>
            <person name="Huang M.-D."/>
            <person name="Li C.-Y."/>
            <person name="Huang L."/>
            <person name="Wang Z.-W."/>
            <person name="Zhao X."/>
            <person name="Zhong W.-Y."/>
            <person name="Peng D.-H."/>
            <person name="Ahmad S."/>
            <person name="Lan S."/>
            <person name="Zhang J.-S."/>
            <person name="Tsai W.-C."/>
            <person name="Van De Peer Y."/>
            <person name="Liu Z.-J."/>
        </authorList>
    </citation>
    <scope>NUCLEOTIDE SEQUENCE</scope>
    <source>
        <strain evidence="15">SCP</strain>
        <tissue evidence="15">Leaves</tissue>
    </source>
</reference>
<evidence type="ECO:0000256" key="12">
    <source>
        <dbReference type="SAM" id="MobiDB-lite"/>
    </source>
</evidence>
<keyword evidence="16" id="KW-1185">Reference proteome</keyword>
<evidence type="ECO:0000256" key="3">
    <source>
        <dbReference type="ARBA" id="ARBA00022679"/>
    </source>
</evidence>
<evidence type="ECO:0000256" key="5">
    <source>
        <dbReference type="ARBA" id="ARBA00022729"/>
    </source>
</evidence>
<dbReference type="PROSITE" id="PS00108">
    <property type="entry name" value="PROTEIN_KINASE_ST"/>
    <property type="match status" value="1"/>
</dbReference>
<dbReference type="GO" id="GO:0005886">
    <property type="term" value="C:plasma membrane"/>
    <property type="evidence" value="ECO:0007669"/>
    <property type="project" value="TreeGrafter"/>
</dbReference>
<dbReference type="InterPro" id="IPR000719">
    <property type="entry name" value="Prot_kinase_dom"/>
</dbReference>
<gene>
    <name evidence="15" type="ORF">QJS04_geneDACA016915</name>
</gene>
<dbReference type="Pfam" id="PF07714">
    <property type="entry name" value="PK_Tyr_Ser-Thr"/>
    <property type="match status" value="1"/>
</dbReference>
<dbReference type="Gene3D" id="3.30.200.20">
    <property type="entry name" value="Phosphorylase Kinase, domain 1"/>
    <property type="match status" value="1"/>
</dbReference>
<proteinExistence type="predicted"/>
<dbReference type="PROSITE" id="PS00107">
    <property type="entry name" value="PROTEIN_KINASE_ATP"/>
    <property type="match status" value="1"/>
</dbReference>
<dbReference type="FunFam" id="3.30.200.20:FF:000043">
    <property type="entry name" value="Wall-associated receptor kinase 2"/>
    <property type="match status" value="1"/>
</dbReference>
<dbReference type="SMART" id="SM00220">
    <property type="entry name" value="S_TKc"/>
    <property type="match status" value="1"/>
</dbReference>
<keyword evidence="2" id="KW-0723">Serine/threonine-protein kinase</keyword>
<sequence>MDVVTSYIKEDCYNKQGVGASSNGVFSILLSNHSTYTFSDSQNKLIVLGCNTYAYMEDLNAAFGCISVCNNLSTVTKGSCNGIGCCQTSIPKGIKSLYFTLSSFNNHSLVNHFNMCNYAFVADQKWFTFQGLSDLSGFARWNKNTSIPQVLDWVIENQTCEAAIKTPDYACVSQNSLCYNSTNGPTGYRCNCSKGYQGNPYLQGGCQAISAAIVISMGILLISGCAIVFYERWKLGNQKKLKQKYFLHNQGLLLQHLISSDEDSPNQTKIFTIKELEKATNNFDDTRVLGCGGHGTVYKGLLSDQRIVAIKKSKIVDSGEIDQFINEVATLSRINHRNVVKLYGCCLESEVPLLVYEFIPNGMLSDHIHSEDHHLSWEDRIRIAAESAGALSYMHSAASMTIFHRDVKSSNILLDDNYQAKVADFGASRFVPHNDTHVSTAVQGTFGYLDPEYFRTGKLTEKSDVYSFGVILVELLTGKRPLSMHEDRNLSTHFILLFKENRLDDIIDDQVAKGGKEQIQMVAEITEACLRVKGEERPLMKEVAIELERLRQHNKKHLWIRIPVCHGEAKNSGSGGDGGSDGGDGGNGEEKKS</sequence>
<keyword evidence="10 13" id="KW-0472">Membrane</keyword>
<evidence type="ECO:0000256" key="13">
    <source>
        <dbReference type="SAM" id="Phobius"/>
    </source>
</evidence>
<dbReference type="InterPro" id="IPR011009">
    <property type="entry name" value="Kinase-like_dom_sf"/>
</dbReference>
<feature type="transmembrane region" description="Helical" evidence="13">
    <location>
        <begin position="208"/>
        <end position="230"/>
    </location>
</feature>
<dbReference type="InterPro" id="IPR017441">
    <property type="entry name" value="Protein_kinase_ATP_BS"/>
</dbReference>
<feature type="binding site" evidence="11">
    <location>
        <position position="312"/>
    </location>
    <ligand>
        <name>ATP</name>
        <dbReference type="ChEBI" id="CHEBI:30616"/>
    </ligand>
</feature>
<keyword evidence="4 13" id="KW-0812">Transmembrane</keyword>
<keyword evidence="7 15" id="KW-0418">Kinase</keyword>
<feature type="region of interest" description="Disordered" evidence="12">
    <location>
        <begin position="569"/>
        <end position="593"/>
    </location>
</feature>
<keyword evidence="9 13" id="KW-1133">Transmembrane helix</keyword>
<evidence type="ECO:0000256" key="2">
    <source>
        <dbReference type="ARBA" id="ARBA00022527"/>
    </source>
</evidence>
<evidence type="ECO:0000256" key="8">
    <source>
        <dbReference type="ARBA" id="ARBA00022840"/>
    </source>
</evidence>
<dbReference type="GO" id="GO:0007166">
    <property type="term" value="P:cell surface receptor signaling pathway"/>
    <property type="evidence" value="ECO:0007669"/>
    <property type="project" value="InterPro"/>
</dbReference>
<comment type="subcellular location">
    <subcellularLocation>
        <location evidence="1">Membrane</location>
        <topology evidence="1">Single-pass type I membrane protein</topology>
    </subcellularLocation>
</comment>
<dbReference type="InterPro" id="IPR008271">
    <property type="entry name" value="Ser/Thr_kinase_AS"/>
</dbReference>
<evidence type="ECO:0000256" key="6">
    <source>
        <dbReference type="ARBA" id="ARBA00022741"/>
    </source>
</evidence>
<dbReference type="InterPro" id="IPR045274">
    <property type="entry name" value="WAK-like"/>
</dbReference>
<dbReference type="PANTHER" id="PTHR27005:SF283">
    <property type="entry name" value="OS02G0633066 PROTEIN"/>
    <property type="match status" value="1"/>
</dbReference>
<reference evidence="15" key="1">
    <citation type="journal article" date="2023" name="Nat. Commun.">
        <title>Diploid and tetraploid genomes of Acorus and the evolution of monocots.</title>
        <authorList>
            <person name="Ma L."/>
            <person name="Liu K.W."/>
            <person name="Li Z."/>
            <person name="Hsiao Y.Y."/>
            <person name="Qi Y."/>
            <person name="Fu T."/>
            <person name="Tang G.D."/>
            <person name="Zhang D."/>
            <person name="Sun W.H."/>
            <person name="Liu D.K."/>
            <person name="Li Y."/>
            <person name="Chen G.Z."/>
            <person name="Liu X.D."/>
            <person name="Liao X.Y."/>
            <person name="Jiang Y.T."/>
            <person name="Yu X."/>
            <person name="Hao Y."/>
            <person name="Huang J."/>
            <person name="Zhao X.W."/>
            <person name="Ke S."/>
            <person name="Chen Y.Y."/>
            <person name="Wu W.L."/>
            <person name="Hsu J.L."/>
            <person name="Lin Y.F."/>
            <person name="Huang M.D."/>
            <person name="Li C.Y."/>
            <person name="Huang L."/>
            <person name="Wang Z.W."/>
            <person name="Zhao X."/>
            <person name="Zhong W.Y."/>
            <person name="Peng D.H."/>
            <person name="Ahmad S."/>
            <person name="Lan S."/>
            <person name="Zhang J.S."/>
            <person name="Tsai W.C."/>
            <person name="Van de Peer Y."/>
            <person name="Liu Z.J."/>
        </authorList>
    </citation>
    <scope>NUCLEOTIDE SEQUENCE</scope>
    <source>
        <strain evidence="15">SCP</strain>
    </source>
</reference>
<dbReference type="PANTHER" id="PTHR27005">
    <property type="entry name" value="WALL-ASSOCIATED RECEPTOR KINASE-LIKE 21"/>
    <property type="match status" value="1"/>
</dbReference>
<dbReference type="GO" id="GO:0004674">
    <property type="term" value="F:protein serine/threonine kinase activity"/>
    <property type="evidence" value="ECO:0007669"/>
    <property type="project" value="UniProtKB-KW"/>
</dbReference>
<keyword evidence="6 11" id="KW-0547">Nucleotide-binding</keyword>
<evidence type="ECO:0000313" key="16">
    <source>
        <dbReference type="Proteomes" id="UP001179952"/>
    </source>
</evidence>
<feature type="compositionally biased region" description="Gly residues" evidence="12">
    <location>
        <begin position="573"/>
        <end position="586"/>
    </location>
</feature>
<accession>A0AAV9BR82</accession>
<evidence type="ECO:0000256" key="11">
    <source>
        <dbReference type="PROSITE-ProRule" id="PRU10141"/>
    </source>
</evidence>
<dbReference type="GO" id="GO:0005524">
    <property type="term" value="F:ATP binding"/>
    <property type="evidence" value="ECO:0007669"/>
    <property type="project" value="UniProtKB-UniRule"/>
</dbReference>
<dbReference type="EMBL" id="JAUJYN010000002">
    <property type="protein sequence ID" value="KAK1279014.1"/>
    <property type="molecule type" value="Genomic_DNA"/>
</dbReference>
<keyword evidence="5" id="KW-0732">Signal</keyword>
<evidence type="ECO:0000259" key="14">
    <source>
        <dbReference type="PROSITE" id="PS50011"/>
    </source>
</evidence>
<dbReference type="AlphaFoldDB" id="A0AAV9BR82"/>
<dbReference type="InterPro" id="IPR001245">
    <property type="entry name" value="Ser-Thr/Tyr_kinase_cat_dom"/>
</dbReference>
<name>A0AAV9BR82_ACOGR</name>
<dbReference type="SUPFAM" id="SSF56112">
    <property type="entry name" value="Protein kinase-like (PK-like)"/>
    <property type="match status" value="1"/>
</dbReference>
<dbReference type="PROSITE" id="PS50011">
    <property type="entry name" value="PROTEIN_KINASE_DOM"/>
    <property type="match status" value="1"/>
</dbReference>
<keyword evidence="15" id="KW-0675">Receptor</keyword>
<evidence type="ECO:0000256" key="10">
    <source>
        <dbReference type="ARBA" id="ARBA00023136"/>
    </source>
</evidence>
<evidence type="ECO:0000256" key="4">
    <source>
        <dbReference type="ARBA" id="ARBA00022692"/>
    </source>
</evidence>
<evidence type="ECO:0000256" key="1">
    <source>
        <dbReference type="ARBA" id="ARBA00004479"/>
    </source>
</evidence>
<keyword evidence="8 11" id="KW-0067">ATP-binding</keyword>